<protein>
    <submittedName>
        <fullName evidence="2">Putative esterase</fullName>
    </submittedName>
</protein>
<dbReference type="Pfam" id="PF00756">
    <property type="entry name" value="Esterase"/>
    <property type="match status" value="1"/>
</dbReference>
<keyword evidence="3" id="KW-1185">Reference proteome</keyword>
<sequence>MEPVSAALIGPVCLLALGCAVAAVVLWRRLAGAGVRVVLARSGLLLATQAALTASVVLLANRYFVFYATWNELLGNDPAHLRVQHVQPQRAAGRLVERTATGLGPKRAGHRPDPAKDGRVDRLTIHGARSGTDAEAYVYLPPRYFQRAERLPVVVLMGDGAPADRLRDADLPRAAGATRPMVYAVVRLHGAADCMDVPGPRPTLGETYLAQDLPEALASQYRVAESREGWGVAGTGGGGWCAARLAMLRSDRFAAAASLGGRFGAPDGDLYGGSERYRLGNDLLWRLQNVPPPPVSVLVAAGRSDEQARRFAALARPPMRVETSPVAGSPASASEVASVLAWLGTRLRIPPAE</sequence>
<dbReference type="InterPro" id="IPR029058">
    <property type="entry name" value="AB_hydrolase_fold"/>
</dbReference>
<dbReference type="OrthoDB" id="3670437at2"/>
<feature type="transmembrane region" description="Helical" evidence="1">
    <location>
        <begin position="38"/>
        <end position="60"/>
    </location>
</feature>
<dbReference type="Proteomes" id="UP000198420">
    <property type="component" value="Unassembled WGS sequence"/>
</dbReference>
<evidence type="ECO:0000313" key="3">
    <source>
        <dbReference type="Proteomes" id="UP000198420"/>
    </source>
</evidence>
<dbReference type="PANTHER" id="PTHR48098">
    <property type="entry name" value="ENTEROCHELIN ESTERASE-RELATED"/>
    <property type="match status" value="1"/>
</dbReference>
<dbReference type="InterPro" id="IPR000801">
    <property type="entry name" value="Esterase-like"/>
</dbReference>
<organism evidence="2 3">
    <name type="scientific">Actinomadura mexicana</name>
    <dbReference type="NCBI Taxonomy" id="134959"/>
    <lineage>
        <taxon>Bacteria</taxon>
        <taxon>Bacillati</taxon>
        <taxon>Actinomycetota</taxon>
        <taxon>Actinomycetes</taxon>
        <taxon>Streptosporangiales</taxon>
        <taxon>Thermomonosporaceae</taxon>
        <taxon>Actinomadura</taxon>
    </lineage>
</organism>
<dbReference type="PANTHER" id="PTHR48098:SF1">
    <property type="entry name" value="DIACYLGLYCEROL ACYLTRANSFERASE_MYCOLYLTRANSFERASE AG85A"/>
    <property type="match status" value="1"/>
</dbReference>
<dbReference type="Gene3D" id="3.40.50.1820">
    <property type="entry name" value="alpha/beta hydrolase"/>
    <property type="match status" value="1"/>
</dbReference>
<dbReference type="EMBL" id="FZNP01000001">
    <property type="protein sequence ID" value="SNR28710.1"/>
    <property type="molecule type" value="Genomic_DNA"/>
</dbReference>
<dbReference type="RefSeq" id="WP_089310180.1">
    <property type="nucleotide sequence ID" value="NZ_FZNP01000001.1"/>
</dbReference>
<keyword evidence="1" id="KW-0472">Membrane</keyword>
<proteinExistence type="predicted"/>
<name>A0A238V2Q7_9ACTN</name>
<accession>A0A238V2Q7</accession>
<dbReference type="AlphaFoldDB" id="A0A238V2Q7"/>
<gene>
    <name evidence="2" type="ORF">SAMN06265355_101849</name>
</gene>
<dbReference type="SUPFAM" id="SSF53474">
    <property type="entry name" value="alpha/beta-Hydrolases"/>
    <property type="match status" value="1"/>
</dbReference>
<keyword evidence="1" id="KW-1133">Transmembrane helix</keyword>
<keyword evidence="1" id="KW-0812">Transmembrane</keyword>
<reference evidence="3" key="1">
    <citation type="submission" date="2017-06" db="EMBL/GenBank/DDBJ databases">
        <authorList>
            <person name="Varghese N."/>
            <person name="Submissions S."/>
        </authorList>
    </citation>
    <scope>NUCLEOTIDE SEQUENCE [LARGE SCALE GENOMIC DNA]</scope>
    <source>
        <strain evidence="3">DSM 44485</strain>
    </source>
</reference>
<dbReference type="InterPro" id="IPR050583">
    <property type="entry name" value="Mycobacterial_A85_antigen"/>
</dbReference>
<dbReference type="GO" id="GO:0016747">
    <property type="term" value="F:acyltransferase activity, transferring groups other than amino-acyl groups"/>
    <property type="evidence" value="ECO:0007669"/>
    <property type="project" value="TreeGrafter"/>
</dbReference>
<evidence type="ECO:0000256" key="1">
    <source>
        <dbReference type="SAM" id="Phobius"/>
    </source>
</evidence>
<evidence type="ECO:0000313" key="2">
    <source>
        <dbReference type="EMBL" id="SNR28710.1"/>
    </source>
</evidence>